<proteinExistence type="inferred from homology"/>
<feature type="domain" description="Glycosyl transferase family 1" evidence="4">
    <location>
        <begin position="178"/>
        <end position="346"/>
    </location>
</feature>
<evidence type="ECO:0000259" key="5">
    <source>
        <dbReference type="Pfam" id="PF13439"/>
    </source>
</evidence>
<dbReference type="Gene3D" id="3.40.50.2000">
    <property type="entry name" value="Glycogen Phosphorylase B"/>
    <property type="match status" value="2"/>
</dbReference>
<dbReference type="OrthoDB" id="9792322at2"/>
<keyword evidence="7" id="KW-1185">Reference proteome</keyword>
<comment type="similarity">
    <text evidence="1">Belongs to the glycosyltransferase group 1 family. Glycosyltransferase 4 subfamily.</text>
</comment>
<dbReference type="EMBL" id="FOAF01000007">
    <property type="protein sequence ID" value="SEM08512.1"/>
    <property type="molecule type" value="Genomic_DNA"/>
</dbReference>
<dbReference type="InterPro" id="IPR028098">
    <property type="entry name" value="Glyco_trans_4-like_N"/>
</dbReference>
<accession>A0A1H7VGX4</accession>
<dbReference type="Pfam" id="PF13439">
    <property type="entry name" value="Glyco_transf_4"/>
    <property type="match status" value="1"/>
</dbReference>
<sequence>MDSFNICIIKPNKASYSETFIQTQIDLLKGEKYILYGGDFPLYQPNGKFLISSWLGIAYYLIQKRIFKKRDISIRNKALVKYLKKHQISVVLAEYGTVGATIAKACSMAGISLVIHFHGVDAHRYKLLASFKELYQRAFAYAAALVVVSGDMRNSLIRLGASEEKIKLIPYGVNTSLFKQSNLSEQLNFLFIGRLVDKKAPLIVISAFAEVIDKFPNAKLRMVGDGPLLQAAQSLMRDLALEKSITFTGVLSRPEIIKIMADTYCYVQHSVTAADGDMEGTPNTILEASAVGLPIISTKHAGIKEAVIDGVTGFLVDEYDKEAMASRMVEIASSRALAEAMGNAAHAHILKHYNITEQIAKLDAVLQKAARC</sequence>
<evidence type="ECO:0000259" key="4">
    <source>
        <dbReference type="Pfam" id="PF00534"/>
    </source>
</evidence>
<gene>
    <name evidence="6" type="ORF">SAMN05661044_04184</name>
</gene>
<reference evidence="7" key="1">
    <citation type="submission" date="2016-10" db="EMBL/GenBank/DDBJ databases">
        <authorList>
            <person name="Varghese N."/>
            <person name="Submissions S."/>
        </authorList>
    </citation>
    <scope>NUCLEOTIDE SEQUENCE [LARGE SCALE GENOMIC DNA]</scope>
    <source>
        <strain evidence="7">DSM 18733</strain>
    </source>
</reference>
<evidence type="ECO:0000256" key="3">
    <source>
        <dbReference type="ARBA" id="ARBA00022679"/>
    </source>
</evidence>
<dbReference type="PANTHER" id="PTHR12526:SF640">
    <property type="entry name" value="COLANIC ACID BIOSYNTHESIS GLYCOSYLTRANSFERASE WCAL-RELATED"/>
    <property type="match status" value="1"/>
</dbReference>
<dbReference type="InterPro" id="IPR001296">
    <property type="entry name" value="Glyco_trans_1"/>
</dbReference>
<dbReference type="Proteomes" id="UP000199421">
    <property type="component" value="Unassembled WGS sequence"/>
</dbReference>
<protein>
    <submittedName>
        <fullName evidence="6">Glycosyltransferase involved in cell wall bisynthesis</fullName>
    </submittedName>
</protein>
<dbReference type="Pfam" id="PF00534">
    <property type="entry name" value="Glycos_transf_1"/>
    <property type="match status" value="1"/>
</dbReference>
<dbReference type="STRING" id="407022.SAMN05661044_04184"/>
<name>A0A1H7VGX4_OLID1</name>
<evidence type="ECO:0000313" key="7">
    <source>
        <dbReference type="Proteomes" id="UP000199421"/>
    </source>
</evidence>
<dbReference type="PANTHER" id="PTHR12526">
    <property type="entry name" value="GLYCOSYLTRANSFERASE"/>
    <property type="match status" value="1"/>
</dbReference>
<dbReference type="RefSeq" id="WP_093328431.1">
    <property type="nucleotide sequence ID" value="NZ_FOAF01000007.1"/>
</dbReference>
<dbReference type="GO" id="GO:0016757">
    <property type="term" value="F:glycosyltransferase activity"/>
    <property type="evidence" value="ECO:0007669"/>
    <property type="project" value="UniProtKB-KW"/>
</dbReference>
<evidence type="ECO:0000256" key="1">
    <source>
        <dbReference type="ARBA" id="ARBA00009481"/>
    </source>
</evidence>
<organism evidence="6 7">
    <name type="scientific">Olivibacter domesticus</name>
    <name type="common">Pseudosphingobacterium domesticum</name>
    <dbReference type="NCBI Taxonomy" id="407022"/>
    <lineage>
        <taxon>Bacteria</taxon>
        <taxon>Pseudomonadati</taxon>
        <taxon>Bacteroidota</taxon>
        <taxon>Sphingobacteriia</taxon>
        <taxon>Sphingobacteriales</taxon>
        <taxon>Sphingobacteriaceae</taxon>
        <taxon>Olivibacter</taxon>
    </lineage>
</organism>
<evidence type="ECO:0000313" key="6">
    <source>
        <dbReference type="EMBL" id="SEM08512.1"/>
    </source>
</evidence>
<keyword evidence="3 6" id="KW-0808">Transferase</keyword>
<evidence type="ECO:0000256" key="2">
    <source>
        <dbReference type="ARBA" id="ARBA00022676"/>
    </source>
</evidence>
<dbReference type="AlphaFoldDB" id="A0A1H7VGX4"/>
<dbReference type="SUPFAM" id="SSF53756">
    <property type="entry name" value="UDP-Glycosyltransferase/glycogen phosphorylase"/>
    <property type="match status" value="1"/>
</dbReference>
<feature type="domain" description="Glycosyltransferase subfamily 4-like N-terminal" evidence="5">
    <location>
        <begin position="77"/>
        <end position="176"/>
    </location>
</feature>
<keyword evidence="2" id="KW-0328">Glycosyltransferase</keyword>